<dbReference type="HOGENOM" id="CLU_2291732_0_0_1"/>
<organism evidence="1 2">
    <name type="scientific">Exophiala sideris</name>
    <dbReference type="NCBI Taxonomy" id="1016849"/>
    <lineage>
        <taxon>Eukaryota</taxon>
        <taxon>Fungi</taxon>
        <taxon>Dikarya</taxon>
        <taxon>Ascomycota</taxon>
        <taxon>Pezizomycotina</taxon>
        <taxon>Eurotiomycetes</taxon>
        <taxon>Chaetothyriomycetidae</taxon>
        <taxon>Chaetothyriales</taxon>
        <taxon>Herpotrichiellaceae</taxon>
        <taxon>Exophiala</taxon>
    </lineage>
</organism>
<dbReference type="AlphaFoldDB" id="A0A0D1VPB8"/>
<gene>
    <name evidence="1" type="ORF">PV11_09676</name>
</gene>
<sequence length="101" mass="11440">MSCLSDRLTFDILTASYITSNLRQPTPHAPECGLFLFDVVPTLLKYLHPRLTCTNSRYPKPLGPFFAEECWFQAPAVGIDLCRLPNFCILFLSQAHDEPHA</sequence>
<protein>
    <submittedName>
        <fullName evidence="1">Uncharacterized protein</fullName>
    </submittedName>
</protein>
<evidence type="ECO:0000313" key="1">
    <source>
        <dbReference type="EMBL" id="KIV77900.1"/>
    </source>
</evidence>
<dbReference type="EMBL" id="KN846954">
    <property type="protein sequence ID" value="KIV77900.1"/>
    <property type="molecule type" value="Genomic_DNA"/>
</dbReference>
<reference evidence="1 2" key="1">
    <citation type="submission" date="2015-01" db="EMBL/GenBank/DDBJ databases">
        <title>The Genome Sequence of Exophiala sideris CBS121828.</title>
        <authorList>
            <consortium name="The Broad Institute Genomics Platform"/>
            <person name="Cuomo C."/>
            <person name="de Hoog S."/>
            <person name="Gorbushina A."/>
            <person name="Stielow B."/>
            <person name="Teixiera M."/>
            <person name="Abouelleil A."/>
            <person name="Chapman S.B."/>
            <person name="Priest M."/>
            <person name="Young S.K."/>
            <person name="Wortman J."/>
            <person name="Nusbaum C."/>
            <person name="Birren B."/>
        </authorList>
    </citation>
    <scope>NUCLEOTIDE SEQUENCE [LARGE SCALE GENOMIC DNA]</scope>
    <source>
        <strain evidence="1 2">CBS 121828</strain>
    </source>
</reference>
<dbReference type="Proteomes" id="UP000053599">
    <property type="component" value="Unassembled WGS sequence"/>
</dbReference>
<evidence type="ECO:0000313" key="2">
    <source>
        <dbReference type="Proteomes" id="UP000053599"/>
    </source>
</evidence>
<name>A0A0D1VPB8_9EURO</name>
<proteinExistence type="predicted"/>
<accession>A0A0D1VPB8</accession>